<comment type="caution">
    <text evidence="2">The sequence shown here is derived from an EMBL/GenBank/DDBJ whole genome shotgun (WGS) entry which is preliminary data.</text>
</comment>
<sequence length="81" mass="8673">MESFPISPLVHPSLLVSQSPMDSAWLESPMANIGVAQTSFVDKHVVKRRKTSHVDRGSSVGDGELTQLGDDLLHVGGHPQG</sequence>
<accession>A0AAV6I865</accession>
<feature type="region of interest" description="Disordered" evidence="1">
    <location>
        <begin position="51"/>
        <end position="81"/>
    </location>
</feature>
<organism evidence="2 3">
    <name type="scientific">Rhododendron griersonianum</name>
    <dbReference type="NCBI Taxonomy" id="479676"/>
    <lineage>
        <taxon>Eukaryota</taxon>
        <taxon>Viridiplantae</taxon>
        <taxon>Streptophyta</taxon>
        <taxon>Embryophyta</taxon>
        <taxon>Tracheophyta</taxon>
        <taxon>Spermatophyta</taxon>
        <taxon>Magnoliopsida</taxon>
        <taxon>eudicotyledons</taxon>
        <taxon>Gunneridae</taxon>
        <taxon>Pentapetalae</taxon>
        <taxon>asterids</taxon>
        <taxon>Ericales</taxon>
        <taxon>Ericaceae</taxon>
        <taxon>Ericoideae</taxon>
        <taxon>Rhodoreae</taxon>
        <taxon>Rhododendron</taxon>
    </lineage>
</organism>
<dbReference type="EMBL" id="JACTNZ010000011">
    <property type="protein sequence ID" value="KAG5523970.1"/>
    <property type="molecule type" value="Genomic_DNA"/>
</dbReference>
<gene>
    <name evidence="2" type="ORF">RHGRI_030839</name>
</gene>
<reference evidence="2" key="1">
    <citation type="submission" date="2020-08" db="EMBL/GenBank/DDBJ databases">
        <title>Plant Genome Project.</title>
        <authorList>
            <person name="Zhang R.-G."/>
        </authorList>
    </citation>
    <scope>NUCLEOTIDE SEQUENCE</scope>
    <source>
        <strain evidence="2">WSP0</strain>
        <tissue evidence="2">Leaf</tissue>
    </source>
</reference>
<proteinExistence type="predicted"/>
<protein>
    <submittedName>
        <fullName evidence="2">Uncharacterized protein</fullName>
    </submittedName>
</protein>
<evidence type="ECO:0000256" key="1">
    <source>
        <dbReference type="SAM" id="MobiDB-lite"/>
    </source>
</evidence>
<evidence type="ECO:0000313" key="3">
    <source>
        <dbReference type="Proteomes" id="UP000823749"/>
    </source>
</evidence>
<dbReference type="AlphaFoldDB" id="A0AAV6I865"/>
<keyword evidence="3" id="KW-1185">Reference proteome</keyword>
<name>A0AAV6I865_9ERIC</name>
<evidence type="ECO:0000313" key="2">
    <source>
        <dbReference type="EMBL" id="KAG5523970.1"/>
    </source>
</evidence>
<dbReference type="Proteomes" id="UP000823749">
    <property type="component" value="Chromosome 11"/>
</dbReference>